<accession>A0A2W4Z728</accession>
<name>A0A2W4Z728_9CYAN</name>
<proteinExistence type="predicted"/>
<reference evidence="1 2" key="2">
    <citation type="submission" date="2018-06" db="EMBL/GenBank/DDBJ databases">
        <title>Metagenomic assembly of (sub)arctic Cyanobacteria and their associated microbiome from non-axenic cultures.</title>
        <authorList>
            <person name="Baurain D."/>
        </authorList>
    </citation>
    <scope>NUCLEOTIDE SEQUENCE [LARGE SCALE GENOMIC DNA]</scope>
    <source>
        <strain evidence="1">ULC027bin1</strain>
    </source>
</reference>
<dbReference type="Proteomes" id="UP000249794">
    <property type="component" value="Unassembled WGS sequence"/>
</dbReference>
<organism evidence="1 2">
    <name type="scientific">Phormidesmis priestleyi</name>
    <dbReference type="NCBI Taxonomy" id="268141"/>
    <lineage>
        <taxon>Bacteria</taxon>
        <taxon>Bacillati</taxon>
        <taxon>Cyanobacteriota</taxon>
        <taxon>Cyanophyceae</taxon>
        <taxon>Leptolyngbyales</taxon>
        <taxon>Leptolyngbyaceae</taxon>
        <taxon>Phormidesmis</taxon>
    </lineage>
</organism>
<evidence type="ECO:0000313" key="1">
    <source>
        <dbReference type="EMBL" id="PZO54105.1"/>
    </source>
</evidence>
<dbReference type="AlphaFoldDB" id="A0A2W4Z728"/>
<evidence type="ECO:0000313" key="2">
    <source>
        <dbReference type="Proteomes" id="UP000249794"/>
    </source>
</evidence>
<reference evidence="2" key="1">
    <citation type="submission" date="2018-04" db="EMBL/GenBank/DDBJ databases">
        <authorList>
            <person name="Cornet L."/>
        </authorList>
    </citation>
    <scope>NUCLEOTIDE SEQUENCE [LARGE SCALE GENOMIC DNA]</scope>
</reference>
<protein>
    <submittedName>
        <fullName evidence="1">Uncharacterized protein</fullName>
    </submittedName>
</protein>
<sequence length="93" mass="10299">MMTAFKKSELAESDRAIACSSATVRYGLTTTTGHRLTLRHRLLLSPKYRLLPSIAAYGSSEFQPRIASARGLSERFGSAIAGGEVWLWAFYRS</sequence>
<gene>
    <name evidence="1" type="ORF">DCF15_12115</name>
</gene>
<comment type="caution">
    <text evidence="1">The sequence shown here is derived from an EMBL/GenBank/DDBJ whole genome shotgun (WGS) entry which is preliminary data.</text>
</comment>
<dbReference type="EMBL" id="QBMP01000120">
    <property type="protein sequence ID" value="PZO54105.1"/>
    <property type="molecule type" value="Genomic_DNA"/>
</dbReference>